<keyword evidence="5" id="KW-0732">Signal</keyword>
<dbReference type="AlphaFoldDB" id="A0A5J4W4M8"/>
<dbReference type="PROSITE" id="PS00298">
    <property type="entry name" value="HSP90"/>
    <property type="match status" value="1"/>
</dbReference>
<dbReference type="Pfam" id="PF13589">
    <property type="entry name" value="HATPase_c_3"/>
    <property type="match status" value="1"/>
</dbReference>
<evidence type="ECO:0000313" key="7">
    <source>
        <dbReference type="Proteomes" id="UP000324800"/>
    </source>
</evidence>
<reference evidence="6 7" key="1">
    <citation type="submission" date="2019-03" db="EMBL/GenBank/DDBJ databases">
        <title>Single cell metagenomics reveals metabolic interactions within the superorganism composed of flagellate Streblomastix strix and complex community of Bacteroidetes bacteria on its surface.</title>
        <authorList>
            <person name="Treitli S.C."/>
            <person name="Kolisko M."/>
            <person name="Husnik F."/>
            <person name="Keeling P."/>
            <person name="Hampl V."/>
        </authorList>
    </citation>
    <scope>NUCLEOTIDE SEQUENCE [LARGE SCALE GENOMIC DNA]</scope>
    <source>
        <strain evidence="6">ST1C</strain>
    </source>
</reference>
<dbReference type="Gene3D" id="3.30.230.80">
    <property type="match status" value="1"/>
</dbReference>
<dbReference type="SUPFAM" id="SSF55874">
    <property type="entry name" value="ATPase domain of HSP90 chaperone/DNA topoisomerase II/histidine kinase"/>
    <property type="match status" value="1"/>
</dbReference>
<keyword evidence="4" id="KW-0143">Chaperone</keyword>
<protein>
    <submittedName>
        <fullName evidence="6">Putative Hsp90 protein</fullName>
    </submittedName>
</protein>
<sequence length="402" mass="45460">MQVLFLIFVLAASVFSHPSEKKGEKTQYEFSADVGQMMKILINSLYSNKDIFLRELISNCADAMNKVKYESTTNPAILGEGDAAKLDITLIPDEDEDTLTIIDRGIGMNRDELITNLGTLAQSGTLRFLEASTSNVSSSQDLIGQFGVGFYSAFLVAKKVEVRSKRYNESQYIWTSNGETSFSIEEDLDGEDLKRGTSVKLFLNEFIYANTTKIRDIANKFSEFIDFPIYLRVEEDSKGKSHYKEPKRKKKGKDADDDLDIEIPDYKYEHINTNKAIWLRDPKEVKEDEYKEFFKSVSLGAGDDPLDWSHFHHTVDCDFRTILYIPKKPPSGSLGAGGGGVSQSSGGSRLSKLKLYIKRVLITEDLEDFLPRYMEFVRGVVDSDDLPLNVSREMLQESKTLK</sequence>
<dbReference type="NCBIfam" id="NF003555">
    <property type="entry name" value="PRK05218.1"/>
    <property type="match status" value="1"/>
</dbReference>
<dbReference type="OrthoDB" id="28737at2759"/>
<dbReference type="EMBL" id="SNRW01003433">
    <property type="protein sequence ID" value="KAA6389847.1"/>
    <property type="molecule type" value="Genomic_DNA"/>
</dbReference>
<dbReference type="InterPro" id="IPR019805">
    <property type="entry name" value="Heat_shock_protein_90_CS"/>
</dbReference>
<name>A0A5J4W4M8_9EUKA</name>
<feature type="chain" id="PRO_5023855631" evidence="5">
    <location>
        <begin position="17"/>
        <end position="402"/>
    </location>
</feature>
<evidence type="ECO:0000256" key="2">
    <source>
        <dbReference type="ARBA" id="ARBA00022741"/>
    </source>
</evidence>
<feature type="non-terminal residue" evidence="6">
    <location>
        <position position="402"/>
    </location>
</feature>
<gene>
    <name evidence="6" type="ORF">EZS28_014624</name>
</gene>
<dbReference type="Pfam" id="PF00183">
    <property type="entry name" value="HSP90"/>
    <property type="match status" value="1"/>
</dbReference>
<dbReference type="CDD" id="cd16927">
    <property type="entry name" value="HATPase_Hsp90-like"/>
    <property type="match status" value="1"/>
</dbReference>
<dbReference type="InterPro" id="IPR001404">
    <property type="entry name" value="Hsp90_fam"/>
</dbReference>
<evidence type="ECO:0000313" key="6">
    <source>
        <dbReference type="EMBL" id="KAA6389847.1"/>
    </source>
</evidence>
<dbReference type="FunFam" id="3.30.565.10:FF:000005">
    <property type="entry name" value="Heat shock protein 90"/>
    <property type="match status" value="1"/>
</dbReference>
<dbReference type="GO" id="GO:0016887">
    <property type="term" value="F:ATP hydrolysis activity"/>
    <property type="evidence" value="ECO:0007669"/>
    <property type="project" value="InterPro"/>
</dbReference>
<dbReference type="InterPro" id="IPR036890">
    <property type="entry name" value="HATPase_C_sf"/>
</dbReference>
<dbReference type="Gene3D" id="3.30.565.10">
    <property type="entry name" value="Histidine kinase-like ATPase, C-terminal domain"/>
    <property type="match status" value="1"/>
</dbReference>
<evidence type="ECO:0000256" key="1">
    <source>
        <dbReference type="ARBA" id="ARBA00008239"/>
    </source>
</evidence>
<dbReference type="GO" id="GO:0140662">
    <property type="term" value="F:ATP-dependent protein folding chaperone"/>
    <property type="evidence" value="ECO:0007669"/>
    <property type="project" value="InterPro"/>
</dbReference>
<comment type="caution">
    <text evidence="6">The sequence shown here is derived from an EMBL/GenBank/DDBJ whole genome shotgun (WGS) entry which is preliminary data.</text>
</comment>
<accession>A0A5J4W4M8</accession>
<keyword evidence="3" id="KW-0067">ATP-binding</keyword>
<dbReference type="PRINTS" id="PR00775">
    <property type="entry name" value="HEATSHOCK90"/>
</dbReference>
<proteinExistence type="inferred from homology"/>
<keyword evidence="2" id="KW-0547">Nucleotide-binding</keyword>
<evidence type="ECO:0000256" key="5">
    <source>
        <dbReference type="SAM" id="SignalP"/>
    </source>
</evidence>
<dbReference type="InterPro" id="IPR020575">
    <property type="entry name" value="Hsp90_N"/>
</dbReference>
<dbReference type="SUPFAM" id="SSF54211">
    <property type="entry name" value="Ribosomal protein S5 domain 2-like"/>
    <property type="match status" value="1"/>
</dbReference>
<comment type="similarity">
    <text evidence="1">Belongs to the heat shock protein 90 family.</text>
</comment>
<dbReference type="PANTHER" id="PTHR11528">
    <property type="entry name" value="HEAT SHOCK PROTEIN 90 FAMILY MEMBER"/>
    <property type="match status" value="1"/>
</dbReference>
<dbReference type="GO" id="GO:0051082">
    <property type="term" value="F:unfolded protein binding"/>
    <property type="evidence" value="ECO:0007669"/>
    <property type="project" value="InterPro"/>
</dbReference>
<evidence type="ECO:0000256" key="4">
    <source>
        <dbReference type="ARBA" id="ARBA00023186"/>
    </source>
</evidence>
<feature type="signal peptide" evidence="5">
    <location>
        <begin position="1"/>
        <end position="16"/>
    </location>
</feature>
<dbReference type="Proteomes" id="UP000324800">
    <property type="component" value="Unassembled WGS sequence"/>
</dbReference>
<organism evidence="6 7">
    <name type="scientific">Streblomastix strix</name>
    <dbReference type="NCBI Taxonomy" id="222440"/>
    <lineage>
        <taxon>Eukaryota</taxon>
        <taxon>Metamonada</taxon>
        <taxon>Preaxostyla</taxon>
        <taxon>Oxymonadida</taxon>
        <taxon>Streblomastigidae</taxon>
        <taxon>Streblomastix</taxon>
    </lineage>
</organism>
<dbReference type="GO" id="GO:0005524">
    <property type="term" value="F:ATP binding"/>
    <property type="evidence" value="ECO:0007669"/>
    <property type="project" value="UniProtKB-KW"/>
</dbReference>
<evidence type="ECO:0000256" key="3">
    <source>
        <dbReference type="ARBA" id="ARBA00022840"/>
    </source>
</evidence>
<dbReference type="InterPro" id="IPR020568">
    <property type="entry name" value="Ribosomal_Su5_D2-typ_SF"/>
</dbReference>